<reference evidence="5" key="1">
    <citation type="submission" date="2023-06" db="EMBL/GenBank/DDBJ databases">
        <title>Genomic analysis of the entomopathogenic nematode Steinernema hermaphroditum.</title>
        <authorList>
            <person name="Schwarz E.M."/>
            <person name="Heppert J.K."/>
            <person name="Baniya A."/>
            <person name="Schwartz H.T."/>
            <person name="Tan C.-H."/>
            <person name="Antoshechkin I."/>
            <person name="Sternberg P.W."/>
            <person name="Goodrich-Blair H."/>
            <person name="Dillman A.R."/>
        </authorList>
    </citation>
    <scope>NUCLEOTIDE SEQUENCE</scope>
    <source>
        <strain evidence="5">PS9179</strain>
        <tissue evidence="5">Whole animal</tissue>
    </source>
</reference>
<dbReference type="GO" id="GO:0070679">
    <property type="term" value="F:inositol 1,4,5 trisphosphate binding"/>
    <property type="evidence" value="ECO:0007669"/>
    <property type="project" value="TreeGrafter"/>
</dbReference>
<evidence type="ECO:0000313" key="5">
    <source>
        <dbReference type="EMBL" id="KAK0414348.1"/>
    </source>
</evidence>
<keyword evidence="4" id="KW-0472">Membrane</keyword>
<dbReference type="GO" id="GO:0051480">
    <property type="term" value="P:regulation of cytosolic calcium ion concentration"/>
    <property type="evidence" value="ECO:0007669"/>
    <property type="project" value="TreeGrafter"/>
</dbReference>
<dbReference type="AlphaFoldDB" id="A0AA39LYK1"/>
<keyword evidence="1" id="KW-0813">Transport</keyword>
<dbReference type="GO" id="GO:0005739">
    <property type="term" value="C:mitochondrion"/>
    <property type="evidence" value="ECO:0007669"/>
    <property type="project" value="InterPro"/>
</dbReference>
<evidence type="ECO:0000256" key="1">
    <source>
        <dbReference type="ARBA" id="ARBA00022448"/>
    </source>
</evidence>
<dbReference type="InterPro" id="IPR002153">
    <property type="entry name" value="TRPC_channel"/>
</dbReference>
<evidence type="ECO:0000256" key="4">
    <source>
        <dbReference type="SAM" id="Phobius"/>
    </source>
</evidence>
<evidence type="ECO:0008006" key="7">
    <source>
        <dbReference type="Google" id="ProtNLM"/>
    </source>
</evidence>
<feature type="transmembrane region" description="Helical" evidence="4">
    <location>
        <begin position="325"/>
        <end position="346"/>
    </location>
</feature>
<keyword evidence="2" id="KW-0406">Ion transport</keyword>
<gene>
    <name evidence="5" type="ORF">QR680_007279</name>
</gene>
<organism evidence="5 6">
    <name type="scientific">Steinernema hermaphroditum</name>
    <dbReference type="NCBI Taxonomy" id="289476"/>
    <lineage>
        <taxon>Eukaryota</taxon>
        <taxon>Metazoa</taxon>
        <taxon>Ecdysozoa</taxon>
        <taxon>Nematoda</taxon>
        <taxon>Chromadorea</taxon>
        <taxon>Rhabditida</taxon>
        <taxon>Tylenchina</taxon>
        <taxon>Panagrolaimomorpha</taxon>
        <taxon>Strongyloidoidea</taxon>
        <taxon>Steinernematidae</taxon>
        <taxon>Steinernema</taxon>
    </lineage>
</organism>
<comment type="caution">
    <text evidence="5">The sequence shown here is derived from an EMBL/GenBank/DDBJ whole genome shotgun (WGS) entry which is preliminary data.</text>
</comment>
<dbReference type="Pfam" id="PF14955">
    <property type="entry name" value="MRP-S24"/>
    <property type="match status" value="1"/>
</dbReference>
<evidence type="ECO:0000313" key="6">
    <source>
        <dbReference type="Proteomes" id="UP001175271"/>
    </source>
</evidence>
<dbReference type="GO" id="GO:0007338">
    <property type="term" value="P:single fertilization"/>
    <property type="evidence" value="ECO:0007669"/>
    <property type="project" value="TreeGrafter"/>
</dbReference>
<dbReference type="PANTHER" id="PTHR10117">
    <property type="entry name" value="TRANSIENT RECEPTOR POTENTIAL CHANNEL"/>
    <property type="match status" value="1"/>
</dbReference>
<dbReference type="EMBL" id="JAUCMV010000003">
    <property type="protein sequence ID" value="KAK0414348.1"/>
    <property type="molecule type" value="Genomic_DNA"/>
</dbReference>
<accession>A0AA39LYK1</accession>
<evidence type="ECO:0000256" key="3">
    <source>
        <dbReference type="ARBA" id="ARBA00023303"/>
    </source>
</evidence>
<keyword evidence="4" id="KW-0812">Transmembrane</keyword>
<dbReference type="Proteomes" id="UP001175271">
    <property type="component" value="Unassembled WGS sequence"/>
</dbReference>
<dbReference type="PRINTS" id="PR01097">
    <property type="entry name" value="TRNSRECEPTRP"/>
</dbReference>
<feature type="transmembrane region" description="Helical" evidence="4">
    <location>
        <begin position="461"/>
        <end position="483"/>
    </location>
</feature>
<feature type="transmembrane region" description="Helical" evidence="4">
    <location>
        <begin position="300"/>
        <end position="318"/>
    </location>
</feature>
<dbReference type="GO" id="GO:0005886">
    <property type="term" value="C:plasma membrane"/>
    <property type="evidence" value="ECO:0007669"/>
    <property type="project" value="TreeGrafter"/>
</dbReference>
<dbReference type="PANTHER" id="PTHR10117:SF50">
    <property type="entry name" value="ANK_REP_REGION DOMAIN-CONTAINING PROTEIN"/>
    <property type="match status" value="1"/>
</dbReference>
<name>A0AA39LYK1_9BILA</name>
<dbReference type="GO" id="GO:0015279">
    <property type="term" value="F:store-operated calcium channel activity"/>
    <property type="evidence" value="ECO:0007669"/>
    <property type="project" value="TreeGrafter"/>
</dbReference>
<keyword evidence="6" id="KW-1185">Reference proteome</keyword>
<dbReference type="GO" id="GO:0034703">
    <property type="term" value="C:cation channel complex"/>
    <property type="evidence" value="ECO:0007669"/>
    <property type="project" value="TreeGrafter"/>
</dbReference>
<keyword evidence="3" id="KW-0407">Ion channel</keyword>
<proteinExistence type="predicted"/>
<evidence type="ECO:0000256" key="2">
    <source>
        <dbReference type="ARBA" id="ARBA00023065"/>
    </source>
</evidence>
<dbReference type="InterPro" id="IPR026146">
    <property type="entry name" value="Ribosomal_uS3m"/>
</dbReference>
<sequence length="556" mass="64697">MCTSVPSSHDFNFSSACEKSRRKISGKFCDWQCITQTVNLKATIDRTQMLTYEMAQKPHHIGVRKAWLSWHSQNLEEFRHTQPYQVAQDEIIRRFVRGFFPQNIAISGNELVIKRRGNAVYVAGFFQHSRRLDIRKIYWMFGFTEEFLSLLLKQPMTVGNGRPLLVRRGKATGYKTPAFEDREEGYDGRLEWSLTDHNLLLIAAFRNAVLGNDFNKVKAQVQLLSPEYTNNCWNMEEVDVLLQQPDGSSISDAHLPYPRVRLALDGEMRQLTANLNVQMGIENKWHGEWRDYGKNAMYDAGRMLCHTVFFPILALLHAIEYDVHLLFDIFYGGACIMAFWRVFYFVQLYRFVGSTVISIGKCVSKIYYYFIIMIVVLTSFAIGVNMILEPYSRNRQFLIDGLPDETEKSPDRFMDLVQSARFLFWSFFGYLSPDDYKPIVGHVGPDYERTRHRITRNSAEIAMSMYHIVMITTLLNLMVSLLVKTADEVLDNEDVEWKYTKVHIYYEFFEPGSSVPPPFNLIFMLSSFIYQALSKNYTFVWPDMLVKREATSDTEA</sequence>
<protein>
    <recommendedName>
        <fullName evidence="7">Ion transport domain-containing protein</fullName>
    </recommendedName>
</protein>
<keyword evidence="4" id="KW-1133">Transmembrane helix</keyword>
<feature type="transmembrane region" description="Helical" evidence="4">
    <location>
        <begin position="366"/>
        <end position="388"/>
    </location>
</feature>